<dbReference type="RefSeq" id="WP_243871313.1">
    <property type="nucleotide sequence ID" value="NZ_JAANOU010000001.1"/>
</dbReference>
<name>A0ABX0T0P2_9PSEU</name>
<evidence type="ECO:0000313" key="3">
    <source>
        <dbReference type="Proteomes" id="UP000754495"/>
    </source>
</evidence>
<evidence type="ECO:0000313" key="2">
    <source>
        <dbReference type="EMBL" id="NIH81415.1"/>
    </source>
</evidence>
<gene>
    <name evidence="2" type="ORF">FHX46_003945</name>
</gene>
<protein>
    <recommendedName>
        <fullName evidence="4">DUF3558 domain-containing protein</fullName>
    </recommendedName>
</protein>
<dbReference type="EMBL" id="JAANOU010000001">
    <property type="protein sequence ID" value="NIH81415.1"/>
    <property type="molecule type" value="Genomic_DNA"/>
</dbReference>
<keyword evidence="3" id="KW-1185">Reference proteome</keyword>
<evidence type="ECO:0000256" key="1">
    <source>
        <dbReference type="SAM" id="SignalP"/>
    </source>
</evidence>
<dbReference type="Proteomes" id="UP000754495">
    <property type="component" value="Unassembled WGS sequence"/>
</dbReference>
<comment type="caution">
    <text evidence="2">The sequence shown here is derived from an EMBL/GenBank/DDBJ whole genome shotgun (WGS) entry which is preliminary data.</text>
</comment>
<sequence>MNLRRAATLIAAAVCAAVTATACATTVTGAARPASGLRPGTDVFVGMDACRVLDQLLAGQGFSPGEKERSTNGCTASKYGFGSYALVLDPVQGLEVFRTRYPGTSEISINDRRGLYFYDPRFQFCALALEVTEQSRVLVLASAFKSGQDQACQNAQGVARRLEPLLPTPP</sequence>
<organism evidence="2 3">
    <name type="scientific">Amycolatopsis viridis</name>
    <dbReference type="NCBI Taxonomy" id="185678"/>
    <lineage>
        <taxon>Bacteria</taxon>
        <taxon>Bacillati</taxon>
        <taxon>Actinomycetota</taxon>
        <taxon>Actinomycetes</taxon>
        <taxon>Pseudonocardiales</taxon>
        <taxon>Pseudonocardiaceae</taxon>
        <taxon>Amycolatopsis</taxon>
    </lineage>
</organism>
<keyword evidence="1" id="KW-0732">Signal</keyword>
<dbReference type="PROSITE" id="PS51257">
    <property type="entry name" value="PROKAR_LIPOPROTEIN"/>
    <property type="match status" value="1"/>
</dbReference>
<feature type="signal peptide" evidence="1">
    <location>
        <begin position="1"/>
        <end position="24"/>
    </location>
</feature>
<feature type="chain" id="PRO_5045932145" description="DUF3558 domain-containing protein" evidence="1">
    <location>
        <begin position="25"/>
        <end position="170"/>
    </location>
</feature>
<evidence type="ECO:0008006" key="4">
    <source>
        <dbReference type="Google" id="ProtNLM"/>
    </source>
</evidence>
<reference evidence="2 3" key="1">
    <citation type="submission" date="2020-03" db="EMBL/GenBank/DDBJ databases">
        <title>Sequencing the genomes of 1000 actinobacteria strains.</title>
        <authorList>
            <person name="Klenk H.-P."/>
        </authorList>
    </citation>
    <scope>NUCLEOTIDE SEQUENCE [LARGE SCALE GENOMIC DNA]</scope>
    <source>
        <strain evidence="2 3">DSM 45668</strain>
    </source>
</reference>
<proteinExistence type="predicted"/>
<accession>A0ABX0T0P2</accession>